<dbReference type="AlphaFoldDB" id="A0A6B4H3Q1"/>
<proteinExistence type="predicted"/>
<name>A0A6B4H3Q1_CLOBO</name>
<reference evidence="1 2" key="1">
    <citation type="submission" date="2019-04" db="EMBL/GenBank/DDBJ databases">
        <title>Genome sequencing of Clostridium botulinum Groups I-IV and Clostridium butyricum.</title>
        <authorList>
            <person name="Brunt J."/>
            <person name="Van Vliet A.H.M."/>
            <person name="Stringer S.C."/>
            <person name="Carter A.T."/>
            <person name="Peck M.W."/>
        </authorList>
    </citation>
    <scope>NUCLEOTIDE SEQUENCE [LARGE SCALE GENOMIC DNA]</scope>
    <source>
        <strain evidence="1 2">IFR 18/054</strain>
    </source>
</reference>
<protein>
    <submittedName>
        <fullName evidence="1">Uncharacterized protein</fullName>
    </submittedName>
</protein>
<dbReference type="EMBL" id="SWND01000017">
    <property type="protein sequence ID" value="NFF03634.1"/>
    <property type="molecule type" value="Genomic_DNA"/>
</dbReference>
<gene>
    <name evidence="1" type="ORF">FCV25_18220</name>
</gene>
<dbReference type="Proteomes" id="UP000472521">
    <property type="component" value="Unassembled WGS sequence"/>
</dbReference>
<accession>A0A6B4H3Q1</accession>
<evidence type="ECO:0000313" key="2">
    <source>
        <dbReference type="Proteomes" id="UP000472521"/>
    </source>
</evidence>
<comment type="caution">
    <text evidence="1">The sequence shown here is derived from an EMBL/GenBank/DDBJ whole genome shotgun (WGS) entry which is preliminary data.</text>
</comment>
<organism evidence="1 2">
    <name type="scientific">Clostridium botulinum</name>
    <dbReference type="NCBI Taxonomy" id="1491"/>
    <lineage>
        <taxon>Bacteria</taxon>
        <taxon>Bacillati</taxon>
        <taxon>Bacillota</taxon>
        <taxon>Clostridia</taxon>
        <taxon>Eubacteriales</taxon>
        <taxon>Clostridiaceae</taxon>
        <taxon>Clostridium</taxon>
    </lineage>
</organism>
<evidence type="ECO:0000313" key="1">
    <source>
        <dbReference type="EMBL" id="NFF03634.1"/>
    </source>
</evidence>
<sequence>MQGVFEVRKNEQCDYDIECNIISKYAQNKIPEEQEKLYIYVEQFTSIIKSLNMTNKGIKNEYFNKVISIAQSGLTGPNAQPILAMKSLDSLKEEIVINEGGRIKNSYMIYLGIVALAIILIGTVLVWIFNRYKFYLFNKYIFVFQGSMIGAWISFGARKVELKFEELSIIENDRLNPIIRLIFIGISSVVVLLFINSEIITFSVGGFKSENICNSIESQVLIGVIAGLLEYKVSIGIFNKASNIIDL</sequence>